<accession>A0AC34G3H7</accession>
<proteinExistence type="predicted"/>
<organism evidence="1 2">
    <name type="scientific">Panagrolaimus sp. ES5</name>
    <dbReference type="NCBI Taxonomy" id="591445"/>
    <lineage>
        <taxon>Eukaryota</taxon>
        <taxon>Metazoa</taxon>
        <taxon>Ecdysozoa</taxon>
        <taxon>Nematoda</taxon>
        <taxon>Chromadorea</taxon>
        <taxon>Rhabditida</taxon>
        <taxon>Tylenchina</taxon>
        <taxon>Panagrolaimomorpha</taxon>
        <taxon>Panagrolaimoidea</taxon>
        <taxon>Panagrolaimidae</taxon>
        <taxon>Panagrolaimus</taxon>
    </lineage>
</organism>
<dbReference type="WBParaSite" id="ES5_v2.g24102.t1">
    <property type="protein sequence ID" value="ES5_v2.g24102.t1"/>
    <property type="gene ID" value="ES5_v2.g24102"/>
</dbReference>
<sequence>NILPNNQASSQRSYTPRSNSAQVQNNIRPSRRASHIDSTASPSNQAVQQPATITAATAGLSLTPRTNTSPQQASILPSSVVFRQGGPFSSRQTVLSVQTPGSHSNTAYVHQVPNVANRQAATISQSGVRKGSTPGRAPLPNVGPLRYGPISSTSSRPSSGSSSARGTPYTTPSTLLQAAAASPVQIPQSSKLAQQPKQPISTTNGGAPNFAITAQLQKSTSVSHAPREPSIKEDEDESEAHPQQQQQPTSQFYPFTQSGSARSNGSSNSGVTDNSATAIMNGLEHDRAQTPQASGSSEPRPALHQSPSMPPTTMMKTLNLDSNDQQTMTKSATGTQISTTTTTFAPSTNTTTITTAPGISINAQNNQNLTRGTRNRQTFHGKTENSNKGANEEDLPEHDMTHGGRDNSQKGFLSKIAKFTKRTSDTGPHAAITGATPPAKTPGHEIRKVLDSNNCDYEQRERYLLLCVHGDPNSDSLVQFEMEVCKLPRLSLNGVRFKRISGTSIGFKNIASKIAQELNL</sequence>
<protein>
    <submittedName>
        <fullName evidence="2">Non-specific serine/threonine protein kinase</fullName>
    </submittedName>
</protein>
<evidence type="ECO:0000313" key="1">
    <source>
        <dbReference type="Proteomes" id="UP000887579"/>
    </source>
</evidence>
<name>A0AC34G3H7_9BILA</name>
<reference evidence="2" key="1">
    <citation type="submission" date="2022-11" db="UniProtKB">
        <authorList>
            <consortium name="WormBaseParasite"/>
        </authorList>
    </citation>
    <scope>IDENTIFICATION</scope>
</reference>
<dbReference type="Proteomes" id="UP000887579">
    <property type="component" value="Unplaced"/>
</dbReference>
<evidence type="ECO:0000313" key="2">
    <source>
        <dbReference type="WBParaSite" id="ES5_v2.g24102.t1"/>
    </source>
</evidence>